<accession>A0ABN3IXR3</accession>
<keyword evidence="2" id="KW-1185">Reference proteome</keyword>
<protein>
    <submittedName>
        <fullName evidence="1">Uncharacterized protein</fullName>
    </submittedName>
</protein>
<comment type="caution">
    <text evidence="1">The sequence shown here is derived from an EMBL/GenBank/DDBJ whole genome shotgun (WGS) entry which is preliminary data.</text>
</comment>
<organism evidence="1 2">
    <name type="scientific">Streptomyces coeruleofuscus</name>
    <dbReference type="NCBI Taxonomy" id="66879"/>
    <lineage>
        <taxon>Bacteria</taxon>
        <taxon>Bacillati</taxon>
        <taxon>Actinomycetota</taxon>
        <taxon>Actinomycetes</taxon>
        <taxon>Kitasatosporales</taxon>
        <taxon>Streptomycetaceae</taxon>
        <taxon>Streptomyces</taxon>
    </lineage>
</organism>
<reference evidence="1 2" key="1">
    <citation type="journal article" date="2019" name="Int. J. Syst. Evol. Microbiol.">
        <title>The Global Catalogue of Microorganisms (GCM) 10K type strain sequencing project: providing services to taxonomists for standard genome sequencing and annotation.</title>
        <authorList>
            <consortium name="The Broad Institute Genomics Platform"/>
            <consortium name="The Broad Institute Genome Sequencing Center for Infectious Disease"/>
            <person name="Wu L."/>
            <person name="Ma J."/>
        </authorList>
    </citation>
    <scope>NUCLEOTIDE SEQUENCE [LARGE SCALE GENOMIC DNA]</scope>
    <source>
        <strain evidence="1 2">JCM 4358</strain>
    </source>
</reference>
<sequence length="117" mass="12478">MSDPHSTQRRETCDRQCGVVVYLGVVGELGEYLLRRQAGPGGDGTQAAADIGGQPDLCKQFVLRFLALLDPCGVPVLSDPPPRLALLCPDCPLGVLLGVVLLLYGRLQQGLTHLDGR</sequence>
<evidence type="ECO:0000313" key="2">
    <source>
        <dbReference type="Proteomes" id="UP001499986"/>
    </source>
</evidence>
<dbReference type="EMBL" id="BAAASE010000009">
    <property type="protein sequence ID" value="GAA2415409.1"/>
    <property type="molecule type" value="Genomic_DNA"/>
</dbReference>
<proteinExistence type="predicted"/>
<evidence type="ECO:0000313" key="1">
    <source>
        <dbReference type="EMBL" id="GAA2415409.1"/>
    </source>
</evidence>
<dbReference type="Proteomes" id="UP001499986">
    <property type="component" value="Unassembled WGS sequence"/>
</dbReference>
<name>A0ABN3IXR3_9ACTN</name>
<gene>
    <name evidence="1" type="ORF">GCM10010255_61970</name>
</gene>